<evidence type="ECO:0000313" key="2">
    <source>
        <dbReference type="Proteomes" id="UP000886520"/>
    </source>
</evidence>
<dbReference type="Proteomes" id="UP000886520">
    <property type="component" value="Chromosome 16"/>
</dbReference>
<dbReference type="OrthoDB" id="1990766at2759"/>
<proteinExistence type="predicted"/>
<dbReference type="EMBL" id="JABFUD020000016">
    <property type="protein sequence ID" value="KAI5068869.1"/>
    <property type="molecule type" value="Genomic_DNA"/>
</dbReference>
<gene>
    <name evidence="1" type="ORF">GOP47_0017214</name>
</gene>
<name>A0A9D4UJ68_ADICA</name>
<protein>
    <submittedName>
        <fullName evidence="1">Uncharacterized protein</fullName>
    </submittedName>
</protein>
<comment type="caution">
    <text evidence="1">The sequence shown here is derived from an EMBL/GenBank/DDBJ whole genome shotgun (WGS) entry which is preliminary data.</text>
</comment>
<organism evidence="1 2">
    <name type="scientific">Adiantum capillus-veneris</name>
    <name type="common">Maidenhair fern</name>
    <dbReference type="NCBI Taxonomy" id="13818"/>
    <lineage>
        <taxon>Eukaryota</taxon>
        <taxon>Viridiplantae</taxon>
        <taxon>Streptophyta</taxon>
        <taxon>Embryophyta</taxon>
        <taxon>Tracheophyta</taxon>
        <taxon>Polypodiopsida</taxon>
        <taxon>Polypodiidae</taxon>
        <taxon>Polypodiales</taxon>
        <taxon>Pteridineae</taxon>
        <taxon>Pteridaceae</taxon>
        <taxon>Vittarioideae</taxon>
        <taxon>Adiantum</taxon>
    </lineage>
</organism>
<reference evidence="1" key="1">
    <citation type="submission" date="2021-01" db="EMBL/GenBank/DDBJ databases">
        <title>Adiantum capillus-veneris genome.</title>
        <authorList>
            <person name="Fang Y."/>
            <person name="Liao Q."/>
        </authorList>
    </citation>
    <scope>NUCLEOTIDE SEQUENCE</scope>
    <source>
        <strain evidence="1">H3</strain>
        <tissue evidence="1">Leaf</tissue>
    </source>
</reference>
<evidence type="ECO:0000313" key="1">
    <source>
        <dbReference type="EMBL" id="KAI5068869.1"/>
    </source>
</evidence>
<accession>A0A9D4UJ68</accession>
<dbReference type="AlphaFoldDB" id="A0A9D4UJ68"/>
<keyword evidence="2" id="KW-1185">Reference proteome</keyword>
<sequence length="135" mass="16155">MEFYKELGMVPLQEWKLCLGSDDHPHAPHIMEPSLEDSQEDMDALKCCCTNMRLPRIFRRDCERCCARCPTCNKQRKKVMSFHFISLIGQLQLLCKSETMCWDFLRMWRARDRWLNKSPSTQPEFINEFWDGEKT</sequence>